<feature type="chain" id="PRO_5040494043" description="DUF4142 domain-containing protein" evidence="1">
    <location>
        <begin position="18"/>
        <end position="184"/>
    </location>
</feature>
<feature type="signal peptide" evidence="1">
    <location>
        <begin position="1"/>
        <end position="17"/>
    </location>
</feature>
<sequence length="184" mass="20055">MRFIYLPLLCLATSIFAAPVDKREITSRDARVIEKSIGSVQNALNALANAVRSLHSDTLNNAPSVIARGNDLTNTVLREAGIIRKGPNVDMGEAMMLIPKVEGLYQTALNGVNVWLSQKHKIIETKGQDAVIKLLRDNEQAHIEYTEAIVTKMPEIAKGAGRLSAMLVTTAIQGAINEFRASTF</sequence>
<protein>
    <recommendedName>
        <fullName evidence="4">DUF4142 domain-containing protein</fullName>
    </recommendedName>
</protein>
<gene>
    <name evidence="2" type="ORF">EJ08DRAFT_182520</name>
</gene>
<name>A0A9P4NUW1_9PEZI</name>
<proteinExistence type="predicted"/>
<keyword evidence="3" id="KW-1185">Reference proteome</keyword>
<evidence type="ECO:0000256" key="1">
    <source>
        <dbReference type="SAM" id="SignalP"/>
    </source>
</evidence>
<evidence type="ECO:0000313" key="3">
    <source>
        <dbReference type="Proteomes" id="UP000800235"/>
    </source>
</evidence>
<dbReference type="AlphaFoldDB" id="A0A9P4NUW1"/>
<dbReference type="EMBL" id="MU007031">
    <property type="protein sequence ID" value="KAF2431606.1"/>
    <property type="molecule type" value="Genomic_DNA"/>
</dbReference>
<dbReference type="Gene3D" id="1.20.1280.140">
    <property type="match status" value="1"/>
</dbReference>
<keyword evidence="1" id="KW-0732">Signal</keyword>
<accession>A0A9P4NUW1</accession>
<organism evidence="2 3">
    <name type="scientific">Tothia fuscella</name>
    <dbReference type="NCBI Taxonomy" id="1048955"/>
    <lineage>
        <taxon>Eukaryota</taxon>
        <taxon>Fungi</taxon>
        <taxon>Dikarya</taxon>
        <taxon>Ascomycota</taxon>
        <taxon>Pezizomycotina</taxon>
        <taxon>Dothideomycetes</taxon>
        <taxon>Pleosporomycetidae</taxon>
        <taxon>Venturiales</taxon>
        <taxon>Cylindrosympodiaceae</taxon>
        <taxon>Tothia</taxon>
    </lineage>
</organism>
<evidence type="ECO:0008006" key="4">
    <source>
        <dbReference type="Google" id="ProtNLM"/>
    </source>
</evidence>
<dbReference type="OrthoDB" id="2422134at2759"/>
<dbReference type="Proteomes" id="UP000800235">
    <property type="component" value="Unassembled WGS sequence"/>
</dbReference>
<comment type="caution">
    <text evidence="2">The sequence shown here is derived from an EMBL/GenBank/DDBJ whole genome shotgun (WGS) entry which is preliminary data.</text>
</comment>
<reference evidence="2" key="1">
    <citation type="journal article" date="2020" name="Stud. Mycol.">
        <title>101 Dothideomycetes genomes: a test case for predicting lifestyles and emergence of pathogens.</title>
        <authorList>
            <person name="Haridas S."/>
            <person name="Albert R."/>
            <person name="Binder M."/>
            <person name="Bloem J."/>
            <person name="Labutti K."/>
            <person name="Salamov A."/>
            <person name="Andreopoulos B."/>
            <person name="Baker S."/>
            <person name="Barry K."/>
            <person name="Bills G."/>
            <person name="Bluhm B."/>
            <person name="Cannon C."/>
            <person name="Castanera R."/>
            <person name="Culley D."/>
            <person name="Daum C."/>
            <person name="Ezra D."/>
            <person name="Gonzalez J."/>
            <person name="Henrissat B."/>
            <person name="Kuo A."/>
            <person name="Liang C."/>
            <person name="Lipzen A."/>
            <person name="Lutzoni F."/>
            <person name="Magnuson J."/>
            <person name="Mondo S."/>
            <person name="Nolan M."/>
            <person name="Ohm R."/>
            <person name="Pangilinan J."/>
            <person name="Park H.-J."/>
            <person name="Ramirez L."/>
            <person name="Alfaro M."/>
            <person name="Sun H."/>
            <person name="Tritt A."/>
            <person name="Yoshinaga Y."/>
            <person name="Zwiers L.-H."/>
            <person name="Turgeon B."/>
            <person name="Goodwin S."/>
            <person name="Spatafora J."/>
            <person name="Crous P."/>
            <person name="Grigoriev I."/>
        </authorList>
    </citation>
    <scope>NUCLEOTIDE SEQUENCE</scope>
    <source>
        <strain evidence="2">CBS 130266</strain>
    </source>
</reference>
<evidence type="ECO:0000313" key="2">
    <source>
        <dbReference type="EMBL" id="KAF2431606.1"/>
    </source>
</evidence>